<keyword evidence="2" id="KW-1133">Transmembrane helix</keyword>
<dbReference type="Gene3D" id="1.10.238.10">
    <property type="entry name" value="EF-hand"/>
    <property type="match status" value="1"/>
</dbReference>
<evidence type="ECO:0000256" key="1">
    <source>
        <dbReference type="ARBA" id="ARBA00022837"/>
    </source>
</evidence>
<evidence type="ECO:0000313" key="5">
    <source>
        <dbReference type="Proteomes" id="UP001530400"/>
    </source>
</evidence>
<dbReference type="PROSITE" id="PS50222">
    <property type="entry name" value="EF_HAND_2"/>
    <property type="match status" value="1"/>
</dbReference>
<protein>
    <recommendedName>
        <fullName evidence="3">EF-hand domain-containing protein</fullName>
    </recommendedName>
</protein>
<dbReference type="Proteomes" id="UP001530400">
    <property type="component" value="Unassembled WGS sequence"/>
</dbReference>
<organism evidence="4 5">
    <name type="scientific">Cyclotella atomus</name>
    <dbReference type="NCBI Taxonomy" id="382360"/>
    <lineage>
        <taxon>Eukaryota</taxon>
        <taxon>Sar</taxon>
        <taxon>Stramenopiles</taxon>
        <taxon>Ochrophyta</taxon>
        <taxon>Bacillariophyta</taxon>
        <taxon>Coscinodiscophyceae</taxon>
        <taxon>Thalassiosirophycidae</taxon>
        <taxon>Stephanodiscales</taxon>
        <taxon>Stephanodiscaceae</taxon>
        <taxon>Cyclotella</taxon>
    </lineage>
</organism>
<dbReference type="PROSITE" id="PS00018">
    <property type="entry name" value="EF_HAND_1"/>
    <property type="match status" value="1"/>
</dbReference>
<accession>A0ABD3PSV2</accession>
<gene>
    <name evidence="4" type="ORF">ACHAWO_010905</name>
</gene>
<comment type="caution">
    <text evidence="4">The sequence shown here is derived from an EMBL/GenBank/DDBJ whole genome shotgun (WGS) entry which is preliminary data.</text>
</comment>
<keyword evidence="2" id="KW-0472">Membrane</keyword>
<feature type="transmembrane region" description="Helical" evidence="2">
    <location>
        <begin position="268"/>
        <end position="290"/>
    </location>
</feature>
<feature type="transmembrane region" description="Helical" evidence="2">
    <location>
        <begin position="186"/>
        <end position="206"/>
    </location>
</feature>
<dbReference type="AlphaFoldDB" id="A0ABD3PSV2"/>
<proteinExistence type="predicted"/>
<dbReference type="Pfam" id="PF13833">
    <property type="entry name" value="EF-hand_8"/>
    <property type="match status" value="1"/>
</dbReference>
<dbReference type="InterPro" id="IPR002048">
    <property type="entry name" value="EF_hand_dom"/>
</dbReference>
<dbReference type="InterPro" id="IPR011992">
    <property type="entry name" value="EF-hand-dom_pair"/>
</dbReference>
<evidence type="ECO:0000259" key="3">
    <source>
        <dbReference type="PROSITE" id="PS50222"/>
    </source>
</evidence>
<feature type="transmembrane region" description="Helical" evidence="2">
    <location>
        <begin position="161"/>
        <end position="179"/>
    </location>
</feature>
<name>A0ABD3PSV2_9STRA</name>
<feature type="domain" description="EF-hand" evidence="3">
    <location>
        <begin position="118"/>
        <end position="153"/>
    </location>
</feature>
<evidence type="ECO:0000256" key="2">
    <source>
        <dbReference type="SAM" id="Phobius"/>
    </source>
</evidence>
<evidence type="ECO:0000313" key="4">
    <source>
        <dbReference type="EMBL" id="KAL3790908.1"/>
    </source>
</evidence>
<dbReference type="SUPFAM" id="SSF47473">
    <property type="entry name" value="EF-hand"/>
    <property type="match status" value="1"/>
</dbReference>
<feature type="transmembrane region" description="Helical" evidence="2">
    <location>
        <begin position="296"/>
        <end position="315"/>
    </location>
</feature>
<keyword evidence="1" id="KW-0106">Calcium</keyword>
<dbReference type="EMBL" id="JALLPJ020000480">
    <property type="protein sequence ID" value="KAL3790908.1"/>
    <property type="molecule type" value="Genomic_DNA"/>
</dbReference>
<feature type="transmembrane region" description="Helical" evidence="2">
    <location>
        <begin position="226"/>
        <end position="247"/>
    </location>
</feature>
<reference evidence="4 5" key="1">
    <citation type="submission" date="2024-10" db="EMBL/GenBank/DDBJ databases">
        <title>Updated reference genomes for cyclostephanoid diatoms.</title>
        <authorList>
            <person name="Roberts W.R."/>
            <person name="Alverson A.J."/>
        </authorList>
    </citation>
    <scope>NUCLEOTIDE SEQUENCE [LARGE SCALE GENOMIC DNA]</scope>
    <source>
        <strain evidence="4 5">AJA010-31</strain>
    </source>
</reference>
<dbReference type="CDD" id="cd00051">
    <property type="entry name" value="EFh"/>
    <property type="match status" value="1"/>
</dbReference>
<keyword evidence="2" id="KW-0812">Transmembrane</keyword>
<keyword evidence="5" id="KW-1185">Reference proteome</keyword>
<dbReference type="InterPro" id="IPR018247">
    <property type="entry name" value="EF_Hand_1_Ca_BS"/>
</dbReference>
<sequence>MVAAWAAMGKTSSVGPIDSISSYYVMASVENRKMHSRHVTFAYGNDTLSDQVFKDELIATEENYSSIELGLYKRTDDELTNAIFQVSSTLLNHRPLYLQISKNEFAALLLKALGPEMISSSVVSDIFEEIDIDGDGWLSVDELARYMIMIEQRNTMDLYRFFYDRLTASLLGSLSFLLARLVKSHCLVNNAVTVSHVILIIFSSSISISKNLFIRFYDGQHQFTAVAAKLVVWLSLIGSFLFVYTGVHSAIQQLQDTKPLSLCTKARILMSNVMTLDQVIAACWVLGSIAYVAEHWLAGGVCYFVGGVLAFPALYMSTLAELVQNQELVCKLHESYPEQLDEADVELGSNIIQRQLSWKLEDCSTGSDLTEISCKKVEATSGQDVPYLVHKRLRSDSNAILLFKDVEVKDLQTKARHRRAPTCPADIFKRTSMDTGETEPLTKTECTVAEDQADDQNTTWTSFFGKDIMLKATPQHKVQMHCYDAFVSFSRNEANLDRSFRVLKRLSQSNLIDLTCIQEMVHKKSHKELRKAALLQQFELPALYISIAYTIGGVMFTVGECPLGFSASTIQNIYLTGSSLYFSGSAGILYRAWLNVKNEWNLLQESRMALHSMTYPDSADAEVERYEWPVSQVASDERQNNMKDE</sequence>